<dbReference type="SUPFAM" id="SSF52540">
    <property type="entry name" value="P-loop containing nucleoside triphosphate hydrolases"/>
    <property type="match status" value="1"/>
</dbReference>
<dbReference type="Pfam" id="PF00202">
    <property type="entry name" value="Aminotran_3"/>
    <property type="match status" value="2"/>
</dbReference>
<dbReference type="GO" id="GO:0004015">
    <property type="term" value="F:adenosylmethionine-8-amino-7-oxononanoate transaminase activity"/>
    <property type="evidence" value="ECO:0007669"/>
    <property type="project" value="TreeGrafter"/>
</dbReference>
<dbReference type="Proteomes" id="UP000824998">
    <property type="component" value="Unassembled WGS sequence"/>
</dbReference>
<dbReference type="Gene3D" id="3.40.640.10">
    <property type="entry name" value="Type I PLP-dependent aspartate aminotransferase-like (Major domain)"/>
    <property type="match status" value="1"/>
</dbReference>
<comment type="subcellular location">
    <subcellularLocation>
        <location evidence="1">Mitochondrion</location>
    </subcellularLocation>
</comment>
<gene>
    <name evidence="4" type="ORF">BJ875DRAFT_505039</name>
</gene>
<comment type="caution">
    <text evidence="4">The sequence shown here is derived from an EMBL/GenBank/DDBJ whole genome shotgun (WGS) entry which is preliminary data.</text>
</comment>
<dbReference type="Pfam" id="PF13500">
    <property type="entry name" value="AAA_26"/>
    <property type="match status" value="1"/>
</dbReference>
<dbReference type="CDD" id="cd03109">
    <property type="entry name" value="DTBS"/>
    <property type="match status" value="1"/>
</dbReference>
<name>A0A9P7YI56_9HELO</name>
<keyword evidence="5" id="KW-1185">Reference proteome</keyword>
<dbReference type="InterPro" id="IPR015421">
    <property type="entry name" value="PyrdxlP-dep_Trfase_major"/>
</dbReference>
<dbReference type="GO" id="GO:0004141">
    <property type="term" value="F:dethiobiotin synthase activity"/>
    <property type="evidence" value="ECO:0007669"/>
    <property type="project" value="TreeGrafter"/>
</dbReference>
<evidence type="ECO:0000256" key="3">
    <source>
        <dbReference type="ARBA" id="ARBA00022679"/>
    </source>
</evidence>
<dbReference type="SUPFAM" id="SSF53383">
    <property type="entry name" value="PLP-dependent transferases"/>
    <property type="match status" value="1"/>
</dbReference>
<dbReference type="EMBL" id="MU251480">
    <property type="protein sequence ID" value="KAG9233962.1"/>
    <property type="molecule type" value="Genomic_DNA"/>
</dbReference>
<proteinExistence type="predicted"/>
<keyword evidence="3" id="KW-0808">Transferase</keyword>
<accession>A0A9P7YI56</accession>
<dbReference type="PANTHER" id="PTHR42684:SF3">
    <property type="entry name" value="ADENOSYLMETHIONINE-8-AMINO-7-OXONONANOATE AMINOTRANSFERASE"/>
    <property type="match status" value="1"/>
</dbReference>
<dbReference type="InterPro" id="IPR005814">
    <property type="entry name" value="Aminotrans_3"/>
</dbReference>
<organism evidence="4 5">
    <name type="scientific">Amylocarpus encephaloides</name>
    <dbReference type="NCBI Taxonomy" id="45428"/>
    <lineage>
        <taxon>Eukaryota</taxon>
        <taxon>Fungi</taxon>
        <taxon>Dikarya</taxon>
        <taxon>Ascomycota</taxon>
        <taxon>Pezizomycotina</taxon>
        <taxon>Leotiomycetes</taxon>
        <taxon>Helotiales</taxon>
        <taxon>Helotiales incertae sedis</taxon>
        <taxon>Amylocarpus</taxon>
    </lineage>
</organism>
<reference evidence="4" key="1">
    <citation type="journal article" date="2021" name="IMA Fungus">
        <title>Genomic characterization of three marine fungi, including Emericellopsis atlantica sp. nov. with signatures of a generalist lifestyle and marine biomass degradation.</title>
        <authorList>
            <person name="Hagestad O.C."/>
            <person name="Hou L."/>
            <person name="Andersen J.H."/>
            <person name="Hansen E.H."/>
            <person name="Altermark B."/>
            <person name="Li C."/>
            <person name="Kuhnert E."/>
            <person name="Cox R.J."/>
            <person name="Crous P.W."/>
            <person name="Spatafora J.W."/>
            <person name="Lail K."/>
            <person name="Amirebrahimi M."/>
            <person name="Lipzen A."/>
            <person name="Pangilinan J."/>
            <person name="Andreopoulos W."/>
            <person name="Hayes R.D."/>
            <person name="Ng V."/>
            <person name="Grigoriev I.V."/>
            <person name="Jackson S.A."/>
            <person name="Sutton T.D.S."/>
            <person name="Dobson A.D.W."/>
            <person name="Rama T."/>
        </authorList>
    </citation>
    <scope>NUCLEOTIDE SEQUENCE</scope>
    <source>
        <strain evidence="4">TRa018bII</strain>
    </source>
</reference>
<dbReference type="Gene3D" id="3.40.50.300">
    <property type="entry name" value="P-loop containing nucleotide triphosphate hydrolases"/>
    <property type="match status" value="1"/>
</dbReference>
<keyword evidence="2" id="KW-0032">Aminotransferase</keyword>
<evidence type="ECO:0000313" key="4">
    <source>
        <dbReference type="EMBL" id="KAG9233962.1"/>
    </source>
</evidence>
<evidence type="ECO:0000313" key="5">
    <source>
        <dbReference type="Proteomes" id="UP000824998"/>
    </source>
</evidence>
<dbReference type="InterPro" id="IPR049704">
    <property type="entry name" value="Aminotrans_3_PPA_site"/>
</dbReference>
<dbReference type="OrthoDB" id="425114at2759"/>
<dbReference type="FunFam" id="3.90.1150.10:FF:000080">
    <property type="entry name" value="Bifunctional dethiobiotin synthetase/adenosylmethionine-8-amino-7-oxononanoate aminotransferase"/>
    <property type="match status" value="1"/>
</dbReference>
<evidence type="ECO:0000256" key="2">
    <source>
        <dbReference type="ARBA" id="ARBA00022576"/>
    </source>
</evidence>
<dbReference type="PANTHER" id="PTHR42684">
    <property type="entry name" value="ADENOSYLMETHIONINE-8-AMINO-7-OXONONANOATE AMINOTRANSFERASE"/>
    <property type="match status" value="1"/>
</dbReference>
<dbReference type="PROSITE" id="PS00600">
    <property type="entry name" value="AA_TRANSFER_CLASS_3"/>
    <property type="match status" value="1"/>
</dbReference>
<evidence type="ECO:0000256" key="1">
    <source>
        <dbReference type="ARBA" id="ARBA00004173"/>
    </source>
</evidence>
<dbReference type="InterPro" id="IPR015424">
    <property type="entry name" value="PyrdxlP-dep_Trfase"/>
</dbReference>
<sequence length="776" mass="85450">MSQSTLHRHLKTHLIFGANTSLGKTIISTLLLRNTPYSHYLKPVSTGPSREADDGHISKFAASAKVKCLYQYKEALSPHLAATGDVPNDLTILRGVQEYVQRIKEDSGRGSLFLETAGGVHSPTPSGTSQADAYRPLRWPICLVADSRLGGISASISAFESLHLRGYDLDVVCMFEDGQYQNHVYLRDYFEKKGVNLVAIPRPPERNQVVEKDEEKLGEWYEKVGGSDVVKEMAESLMERHKTRLSNIDSMAGRAYNKIWYPFTQHTSVSPRNILTIDSASGDCFQGHKASERNKELEVLEPMFDGSASWWTQGLGHGNPELSLAAAYSAGRYGHVMFAGTIHEPALKLAENLLKHLQNLRLQKCFFSDNGSTGMEVATKMALSAAYEKYKWDKPKNEIGVIGLKGSYHGDTIGAMDCSEPSTFNEKVHWYKGRGYWFDFPQVKMINGQWTVRAPEVPELADVSSEYNSLGEVFDIQARLSSPIARKYRRYVRETLHKLVKEDKMTFGALIMEPVILGAGGMLSADPLFQHCLVEVVREGSSLFGPAMTSPASDPDAWSGLPVVFDEVFTGLYRLGRFSAASLLQIDPDVSVHAKLLTGGLVPLCTTLASNSIYSAFLGSEKRDALLHGHSYTAHPIGCHVANTSLTRMREMDQDGSWQTFKNGWGGESKTNKSSVWSMWSEDFVRSVSKQESVESVFALGSVLAISLCDDANAGYSSSVAAGLQQWLSSGENGPKVHSRVLGNVFYLMASQKTSQVMIQSLEATLMKGLASGSKS</sequence>
<dbReference type="GO" id="GO:0005739">
    <property type="term" value="C:mitochondrion"/>
    <property type="evidence" value="ECO:0007669"/>
    <property type="project" value="UniProtKB-SubCell"/>
</dbReference>
<dbReference type="GO" id="GO:0030170">
    <property type="term" value="F:pyridoxal phosphate binding"/>
    <property type="evidence" value="ECO:0007669"/>
    <property type="project" value="InterPro"/>
</dbReference>
<dbReference type="GO" id="GO:0009102">
    <property type="term" value="P:biotin biosynthetic process"/>
    <property type="evidence" value="ECO:0007669"/>
    <property type="project" value="TreeGrafter"/>
</dbReference>
<dbReference type="AlphaFoldDB" id="A0A9P7YI56"/>
<protein>
    <submittedName>
        <fullName evidence="4">Onanonoxo-7-onima-8-eninoihtemlysoneda</fullName>
    </submittedName>
</protein>
<dbReference type="InterPro" id="IPR027417">
    <property type="entry name" value="P-loop_NTPase"/>
</dbReference>